<comment type="caution">
    <text evidence="3">The sequence shown here is derived from an EMBL/GenBank/DDBJ whole genome shotgun (WGS) entry which is preliminary data.</text>
</comment>
<dbReference type="AlphaFoldDB" id="A0A942YJ57"/>
<name>A0A942YJ57_9BACI</name>
<evidence type="ECO:0000256" key="2">
    <source>
        <dbReference type="ARBA" id="ARBA00023002"/>
    </source>
</evidence>
<dbReference type="GO" id="GO:0008206">
    <property type="term" value="P:bile acid metabolic process"/>
    <property type="evidence" value="ECO:0007669"/>
    <property type="project" value="UniProtKB-ARBA"/>
</dbReference>
<dbReference type="PROSITE" id="PS00061">
    <property type="entry name" value="ADH_SHORT"/>
    <property type="match status" value="1"/>
</dbReference>
<evidence type="ECO:0000313" key="4">
    <source>
        <dbReference type="Proteomes" id="UP000681414"/>
    </source>
</evidence>
<dbReference type="InterPro" id="IPR036291">
    <property type="entry name" value="NAD(P)-bd_dom_sf"/>
</dbReference>
<dbReference type="RefSeq" id="WP_213126982.1">
    <property type="nucleotide sequence ID" value="NZ_JAGYPG010000005.1"/>
</dbReference>
<dbReference type="InterPro" id="IPR050259">
    <property type="entry name" value="SDR"/>
</dbReference>
<accession>A0A942YJ57</accession>
<dbReference type="InterPro" id="IPR002347">
    <property type="entry name" value="SDR_fam"/>
</dbReference>
<dbReference type="FunFam" id="3.40.50.720:FF:000084">
    <property type="entry name" value="Short-chain dehydrogenase reductase"/>
    <property type="match status" value="1"/>
</dbReference>
<proteinExistence type="inferred from homology"/>
<dbReference type="PANTHER" id="PTHR42879:SF2">
    <property type="entry name" value="3-OXOACYL-[ACYL-CARRIER-PROTEIN] REDUCTASE FABG"/>
    <property type="match status" value="1"/>
</dbReference>
<evidence type="ECO:0000256" key="1">
    <source>
        <dbReference type="ARBA" id="ARBA00006484"/>
    </source>
</evidence>
<comment type="similarity">
    <text evidence="1">Belongs to the short-chain dehydrogenases/reductases (SDR) family.</text>
</comment>
<dbReference type="SUPFAM" id="SSF51735">
    <property type="entry name" value="NAD(P)-binding Rossmann-fold domains"/>
    <property type="match status" value="1"/>
</dbReference>
<dbReference type="GO" id="GO:0047936">
    <property type="term" value="F:glucose 1-dehydrogenase [NAD(P)+] activity"/>
    <property type="evidence" value="ECO:0007669"/>
    <property type="project" value="UniProtKB-EC"/>
</dbReference>
<keyword evidence="4" id="KW-1185">Reference proteome</keyword>
<sequence>MGHLKEKVAIVTGAGRGIGKGIAECFISEGATVIIATVEYEEGSNAEQELREKGGNAAFIQTDVSSEESIKNMIQETINRFGKIDILVNNAGITTFKPIEDTTIDDWDRLINIDLRGPFLCSKYVLPHMKKQKHGSIINISSNHSIATLPNTEIYAAAKGGVNAMTKSMALSLGKNGIRVNSICPGFTDTPHYRNWLLDNKDPSIVHNDVLLLHPLNKICSPKDIGKLAVYLSSEESQMITGQNIVIDGGVTSRLYNSEKF</sequence>
<dbReference type="NCBIfam" id="NF005559">
    <property type="entry name" value="PRK07231.1"/>
    <property type="match status" value="1"/>
</dbReference>
<reference evidence="3 4" key="1">
    <citation type="submission" date="2021-05" db="EMBL/GenBank/DDBJ databases">
        <title>Novel Bacillus species.</title>
        <authorList>
            <person name="Liu G."/>
        </authorList>
    </citation>
    <scope>NUCLEOTIDE SEQUENCE [LARGE SCALE GENOMIC DNA]</scope>
    <source>
        <strain evidence="4">FJAT-49780</strain>
    </source>
</reference>
<dbReference type="Gene3D" id="3.40.50.720">
    <property type="entry name" value="NAD(P)-binding Rossmann-like Domain"/>
    <property type="match status" value="1"/>
</dbReference>
<dbReference type="Proteomes" id="UP000681414">
    <property type="component" value="Unassembled WGS sequence"/>
</dbReference>
<dbReference type="PRINTS" id="PR00081">
    <property type="entry name" value="GDHRDH"/>
</dbReference>
<protein>
    <submittedName>
        <fullName evidence="3">Glucose 1-dehydrogenase</fullName>
        <ecNumber evidence="3">1.1.1.47</ecNumber>
    </submittedName>
</protein>
<evidence type="ECO:0000313" key="3">
    <source>
        <dbReference type="EMBL" id="MBS4197749.1"/>
    </source>
</evidence>
<dbReference type="EMBL" id="JAGYPG010000005">
    <property type="protein sequence ID" value="MBS4197749.1"/>
    <property type="molecule type" value="Genomic_DNA"/>
</dbReference>
<dbReference type="PRINTS" id="PR00080">
    <property type="entry name" value="SDRFAMILY"/>
</dbReference>
<organism evidence="3 4">
    <name type="scientific">Lederbergia citri</name>
    <dbReference type="NCBI Taxonomy" id="2833580"/>
    <lineage>
        <taxon>Bacteria</taxon>
        <taxon>Bacillati</taxon>
        <taxon>Bacillota</taxon>
        <taxon>Bacilli</taxon>
        <taxon>Bacillales</taxon>
        <taxon>Bacillaceae</taxon>
        <taxon>Lederbergia</taxon>
    </lineage>
</organism>
<dbReference type="CDD" id="cd05233">
    <property type="entry name" value="SDR_c"/>
    <property type="match status" value="1"/>
</dbReference>
<dbReference type="Pfam" id="PF13561">
    <property type="entry name" value="adh_short_C2"/>
    <property type="match status" value="1"/>
</dbReference>
<keyword evidence="2 3" id="KW-0560">Oxidoreductase</keyword>
<dbReference type="EC" id="1.1.1.47" evidence="3"/>
<dbReference type="InterPro" id="IPR020904">
    <property type="entry name" value="Sc_DH/Rdtase_CS"/>
</dbReference>
<dbReference type="PANTHER" id="PTHR42879">
    <property type="entry name" value="3-OXOACYL-(ACYL-CARRIER-PROTEIN) REDUCTASE"/>
    <property type="match status" value="1"/>
</dbReference>
<gene>
    <name evidence="3" type="ORF">KHA97_22150</name>
</gene>